<dbReference type="Proteomes" id="UP000054408">
    <property type="component" value="Unassembled WGS sequence"/>
</dbReference>
<dbReference type="AlphaFoldDB" id="A0A0L0DLR3"/>
<keyword evidence="3" id="KW-1185">Reference proteome</keyword>
<evidence type="ECO:0000256" key="1">
    <source>
        <dbReference type="SAM" id="MobiDB-lite"/>
    </source>
</evidence>
<name>A0A0L0DLR3_THETB</name>
<gene>
    <name evidence="2" type="ORF">AMSG_09157</name>
</gene>
<sequence length="410" mass="42257">MASLRHATSSQASVKRALASAATFRALVDGTNVARYPSLVAAAYDAHAAALDPPDILRALRAVAHAATMRTPHARGERSPTLIKTGGKNKKPVSGEADAVESLRVLGGVLLARLASQVHTMGAAGASSILAAASKLDLLLPDLLEVSDPLWRPGIRSAGVLEAGMARATARAVPVVASGTWLSRDAPPAEAAGVIGRLAKSGWGHAVPDDVLRERVALTLAPLEAAGPLSDVRADHAAVEAALSKAKGKWRRLLPHRRAGGRRVPSAAMKELAMGLPLDRLAAHVSDAVDLAVALGKVLASPQRTNRGATDHVAAAAGQLLNGLALAGKLQVVDGHQIAALLNVAALATLEPSAPFVEQAFVELALAPSKFTSPSLRLRVARALDKLGALAANQATIEPRSGRLQFTSSL</sequence>
<reference evidence="2 3" key="1">
    <citation type="submission" date="2010-05" db="EMBL/GenBank/DDBJ databases">
        <title>The Genome Sequence of Thecamonas trahens ATCC 50062.</title>
        <authorList>
            <consortium name="The Broad Institute Genome Sequencing Platform"/>
            <person name="Russ C."/>
            <person name="Cuomo C."/>
            <person name="Shea T."/>
            <person name="Young S.K."/>
            <person name="Zeng Q."/>
            <person name="Koehrsen M."/>
            <person name="Haas B."/>
            <person name="Borodovsky M."/>
            <person name="Guigo R."/>
            <person name="Alvarado L."/>
            <person name="Berlin A."/>
            <person name="Bochicchio J."/>
            <person name="Borenstein D."/>
            <person name="Chapman S."/>
            <person name="Chen Z."/>
            <person name="Freedman E."/>
            <person name="Gellesch M."/>
            <person name="Goldberg J."/>
            <person name="Griggs A."/>
            <person name="Gujja S."/>
            <person name="Heilman E."/>
            <person name="Heiman D."/>
            <person name="Hepburn T."/>
            <person name="Howarth C."/>
            <person name="Jen D."/>
            <person name="Larson L."/>
            <person name="Mehta T."/>
            <person name="Park D."/>
            <person name="Pearson M."/>
            <person name="Roberts A."/>
            <person name="Saif S."/>
            <person name="Shenoy N."/>
            <person name="Sisk P."/>
            <person name="Stolte C."/>
            <person name="Sykes S."/>
            <person name="Thomson T."/>
            <person name="Walk T."/>
            <person name="White J."/>
            <person name="Yandava C."/>
            <person name="Burger G."/>
            <person name="Gray M.W."/>
            <person name="Holland P.W.H."/>
            <person name="King N."/>
            <person name="Lang F.B.F."/>
            <person name="Roger A.J."/>
            <person name="Ruiz-Trillo I."/>
            <person name="Lander E."/>
            <person name="Nusbaum C."/>
        </authorList>
    </citation>
    <scope>NUCLEOTIDE SEQUENCE [LARGE SCALE GENOMIC DNA]</scope>
    <source>
        <strain evidence="2 3">ATCC 50062</strain>
    </source>
</reference>
<evidence type="ECO:0000313" key="2">
    <source>
        <dbReference type="EMBL" id="KNC52981.1"/>
    </source>
</evidence>
<protein>
    <submittedName>
        <fullName evidence="2">Uncharacterized protein</fullName>
    </submittedName>
</protein>
<accession>A0A0L0DLR3</accession>
<dbReference type="GeneID" id="25567673"/>
<proteinExistence type="predicted"/>
<feature type="region of interest" description="Disordered" evidence="1">
    <location>
        <begin position="68"/>
        <end position="95"/>
    </location>
</feature>
<organism evidence="2 3">
    <name type="scientific">Thecamonas trahens ATCC 50062</name>
    <dbReference type="NCBI Taxonomy" id="461836"/>
    <lineage>
        <taxon>Eukaryota</taxon>
        <taxon>Apusozoa</taxon>
        <taxon>Apusomonadida</taxon>
        <taxon>Apusomonadidae</taxon>
        <taxon>Thecamonas</taxon>
    </lineage>
</organism>
<dbReference type="RefSeq" id="XP_013754870.1">
    <property type="nucleotide sequence ID" value="XM_013899416.1"/>
</dbReference>
<evidence type="ECO:0000313" key="3">
    <source>
        <dbReference type="Proteomes" id="UP000054408"/>
    </source>
</evidence>
<dbReference type="EMBL" id="GL349477">
    <property type="protein sequence ID" value="KNC52981.1"/>
    <property type="molecule type" value="Genomic_DNA"/>
</dbReference>